<reference evidence="3 4" key="1">
    <citation type="submission" date="2018-03" db="EMBL/GenBank/DDBJ databases">
        <title>Aquarubrobacter algicola gen. nov., sp. nov., a novel actinobacterium isolated from shallow eutrophic lake during the end of cyanobacterial harmful algal blooms.</title>
        <authorList>
            <person name="Chun S.J."/>
        </authorList>
    </citation>
    <scope>NUCLEOTIDE SEQUENCE [LARGE SCALE GENOMIC DNA]</scope>
    <source>
        <strain evidence="3 4">Seoho-28</strain>
    </source>
</reference>
<dbReference type="Pfam" id="PF02036">
    <property type="entry name" value="SCP2"/>
    <property type="match status" value="1"/>
</dbReference>
<dbReference type="InterPro" id="IPR003033">
    <property type="entry name" value="SCP2_sterol-bd_dom"/>
</dbReference>
<dbReference type="SUPFAM" id="SSF55718">
    <property type="entry name" value="SCP-like"/>
    <property type="match status" value="1"/>
</dbReference>
<comment type="caution">
    <text evidence="3">The sequence shown here is derived from an EMBL/GenBank/DDBJ whole genome shotgun (WGS) entry which is preliminary data.</text>
</comment>
<dbReference type="InterPro" id="IPR036527">
    <property type="entry name" value="SCP2_sterol-bd_dom_sf"/>
</dbReference>
<proteinExistence type="predicted"/>
<dbReference type="EMBL" id="PYYB01000001">
    <property type="protein sequence ID" value="PTL59543.1"/>
    <property type="molecule type" value="Genomic_DNA"/>
</dbReference>
<sequence>MEEESTLTEMPAGEQTTTMSPIDPQRMAELTADFFNSGATDQRIGERLALAQTTVHIHYSETAGVTLDLTKAPIHAEPDIVGQAEIQLYGTPELFIEMVQRKKQMAMAITRGELAYEGPVRKFLRIVPIMRSLDFSTWDELFQGNGNGSGPTA</sequence>
<feature type="domain" description="SCP2" evidence="2">
    <location>
        <begin position="50"/>
        <end position="129"/>
    </location>
</feature>
<protein>
    <recommendedName>
        <fullName evidence="2">SCP2 domain-containing protein</fullName>
    </recommendedName>
</protein>
<evidence type="ECO:0000313" key="3">
    <source>
        <dbReference type="EMBL" id="PTL59543.1"/>
    </source>
</evidence>
<name>A0A2T4UJW7_9ACTN</name>
<gene>
    <name evidence="3" type="ORF">C7Y72_07725</name>
</gene>
<keyword evidence="4" id="KW-1185">Reference proteome</keyword>
<dbReference type="Proteomes" id="UP000240739">
    <property type="component" value="Unassembled WGS sequence"/>
</dbReference>
<evidence type="ECO:0000259" key="2">
    <source>
        <dbReference type="Pfam" id="PF02036"/>
    </source>
</evidence>
<feature type="region of interest" description="Disordered" evidence="1">
    <location>
        <begin position="1"/>
        <end position="23"/>
    </location>
</feature>
<organism evidence="3 4">
    <name type="scientific">Paraconexibacter algicola</name>
    <dbReference type="NCBI Taxonomy" id="2133960"/>
    <lineage>
        <taxon>Bacteria</taxon>
        <taxon>Bacillati</taxon>
        <taxon>Actinomycetota</taxon>
        <taxon>Thermoleophilia</taxon>
        <taxon>Solirubrobacterales</taxon>
        <taxon>Paraconexibacteraceae</taxon>
        <taxon>Paraconexibacter</taxon>
    </lineage>
</organism>
<evidence type="ECO:0000256" key="1">
    <source>
        <dbReference type="SAM" id="MobiDB-lite"/>
    </source>
</evidence>
<evidence type="ECO:0000313" key="4">
    <source>
        <dbReference type="Proteomes" id="UP000240739"/>
    </source>
</evidence>
<accession>A0A2T4UJW7</accession>
<dbReference type="AlphaFoldDB" id="A0A2T4UJW7"/>